<keyword evidence="1" id="KW-0472">Membrane</keyword>
<evidence type="ECO:0000313" key="2">
    <source>
        <dbReference type="EMBL" id="RSM67503.1"/>
    </source>
</evidence>
<reference evidence="2 3" key="1">
    <citation type="submission" date="2018-05" db="EMBL/GenBank/DDBJ databases">
        <title>Evolution of GPA BGCs.</title>
        <authorList>
            <person name="Waglechner N."/>
            <person name="Wright G.D."/>
        </authorList>
    </citation>
    <scope>NUCLEOTIDE SEQUENCE [LARGE SCALE GENOMIC DNA]</scope>
    <source>
        <strain evidence="2 3">A82846</strain>
    </source>
</reference>
<feature type="transmembrane region" description="Helical" evidence="1">
    <location>
        <begin position="21"/>
        <end position="46"/>
    </location>
</feature>
<feature type="transmembrane region" description="Helical" evidence="1">
    <location>
        <begin position="82"/>
        <end position="102"/>
    </location>
</feature>
<protein>
    <recommendedName>
        <fullName evidence="4">DUF2269 family protein</fullName>
    </recommendedName>
</protein>
<comment type="caution">
    <text evidence="2">The sequence shown here is derived from an EMBL/GenBank/DDBJ whole genome shotgun (WGS) entry which is preliminary data.</text>
</comment>
<dbReference type="AlphaFoldDB" id="A0A428YIT8"/>
<evidence type="ECO:0008006" key="4">
    <source>
        <dbReference type="Google" id="ProtNLM"/>
    </source>
</evidence>
<evidence type="ECO:0000313" key="3">
    <source>
        <dbReference type="Proteomes" id="UP000287547"/>
    </source>
</evidence>
<gene>
    <name evidence="2" type="ORF">DMH04_48830</name>
</gene>
<name>A0A428YIT8_KIBAR</name>
<dbReference type="Proteomes" id="UP000287547">
    <property type="component" value="Unassembled WGS sequence"/>
</dbReference>
<feature type="transmembrane region" description="Helical" evidence="1">
    <location>
        <begin position="108"/>
        <end position="126"/>
    </location>
</feature>
<feature type="transmembrane region" description="Helical" evidence="1">
    <location>
        <begin position="58"/>
        <end position="75"/>
    </location>
</feature>
<accession>A0A428YIT8</accession>
<feature type="transmembrane region" description="Helical" evidence="1">
    <location>
        <begin position="147"/>
        <end position="169"/>
    </location>
</feature>
<sequence>MPVTNRIVHSAGVTKKLRQALVLLHLMTAFGWLAATLAVLLLTAHGQVEAALLVDDRLLADCSFMTVYTGLMLAANWGFTRFWWITVKLVTAIGLALGGRALFHDGMFVAGGVLMVAAIAALAWIGRTKPWGQLRPDVRVTPWRHPAIYLAILVTPVLDYVTGLPLQAIPAAAVLVSRTGRWPGRGVLSRPGGRR</sequence>
<keyword evidence="1" id="KW-0812">Transmembrane</keyword>
<keyword evidence="1" id="KW-1133">Transmembrane helix</keyword>
<organism evidence="2 3">
    <name type="scientific">Kibdelosporangium aridum</name>
    <dbReference type="NCBI Taxonomy" id="2030"/>
    <lineage>
        <taxon>Bacteria</taxon>
        <taxon>Bacillati</taxon>
        <taxon>Actinomycetota</taxon>
        <taxon>Actinomycetes</taxon>
        <taxon>Pseudonocardiales</taxon>
        <taxon>Pseudonocardiaceae</taxon>
        <taxon>Kibdelosporangium</taxon>
    </lineage>
</organism>
<evidence type="ECO:0000256" key="1">
    <source>
        <dbReference type="SAM" id="Phobius"/>
    </source>
</evidence>
<proteinExistence type="predicted"/>
<dbReference type="EMBL" id="QHKI01000083">
    <property type="protein sequence ID" value="RSM67503.1"/>
    <property type="molecule type" value="Genomic_DNA"/>
</dbReference>